<sequence>MSLATFKKKSVIQFGSNISGKPVGAYWLPQGPFGSNKTINSVMLTAAKENYGSVGFSLAGTHRNVGRVGQSMAMSKNGTPFRGVCALGSGGVGGRYPRENQTFNASPAYVDVMGNQYQYNKPSSLSTGGMLRKKYKYLYNGQFPNYWVQPIYASGNLKDNASQGLYVHNKSAANDCHVDVNGAYKYVDNVKACCPVYAKLNIVPPHKYNTLSSIAPYTKQLYQPQTSSQHTLRVQRKSATADLKKTHYPYAVNGNPGCGGPALNFGVTIPDWHLAKKTISTECLPINQERRYDFIC</sequence>
<organism evidence="1">
    <name type="scientific">viral metagenome</name>
    <dbReference type="NCBI Taxonomy" id="1070528"/>
    <lineage>
        <taxon>unclassified sequences</taxon>
        <taxon>metagenomes</taxon>
        <taxon>organismal metagenomes</taxon>
    </lineage>
</organism>
<name>A0A6C0F2P1_9ZZZZ</name>
<evidence type="ECO:0000313" key="1">
    <source>
        <dbReference type="EMBL" id="QHT35887.1"/>
    </source>
</evidence>
<accession>A0A6C0F2P1</accession>
<protein>
    <submittedName>
        <fullName evidence="1">Uncharacterized protein</fullName>
    </submittedName>
</protein>
<reference evidence="1" key="1">
    <citation type="journal article" date="2020" name="Nature">
        <title>Giant virus diversity and host interactions through global metagenomics.</title>
        <authorList>
            <person name="Schulz F."/>
            <person name="Roux S."/>
            <person name="Paez-Espino D."/>
            <person name="Jungbluth S."/>
            <person name="Walsh D.A."/>
            <person name="Denef V.J."/>
            <person name="McMahon K.D."/>
            <person name="Konstantinidis K.T."/>
            <person name="Eloe-Fadrosh E.A."/>
            <person name="Kyrpides N.C."/>
            <person name="Woyke T."/>
        </authorList>
    </citation>
    <scope>NUCLEOTIDE SEQUENCE</scope>
    <source>
        <strain evidence="1">GVMAG-M-3300009182-46</strain>
    </source>
</reference>
<dbReference type="EMBL" id="MN739027">
    <property type="protein sequence ID" value="QHT35887.1"/>
    <property type="molecule type" value="Genomic_DNA"/>
</dbReference>
<dbReference type="AlphaFoldDB" id="A0A6C0F2P1"/>
<proteinExistence type="predicted"/>